<evidence type="ECO:0000256" key="1">
    <source>
        <dbReference type="SAM" id="MobiDB-lite"/>
    </source>
</evidence>
<evidence type="ECO:0000313" key="3">
    <source>
        <dbReference type="Proteomes" id="UP001240678"/>
    </source>
</evidence>
<comment type="caution">
    <text evidence="2">The sequence shown here is derived from an EMBL/GenBank/DDBJ whole genome shotgun (WGS) entry which is preliminary data.</text>
</comment>
<evidence type="ECO:0000313" key="2">
    <source>
        <dbReference type="EMBL" id="KAK1515720.1"/>
    </source>
</evidence>
<proteinExistence type="predicted"/>
<keyword evidence="3" id="KW-1185">Reference proteome</keyword>
<reference evidence="2 3" key="1">
    <citation type="submission" date="2016-10" db="EMBL/GenBank/DDBJ databases">
        <title>The genome sequence of Colletotrichum fioriniae PJ7.</title>
        <authorList>
            <person name="Baroncelli R."/>
        </authorList>
    </citation>
    <scope>NUCLEOTIDE SEQUENCE [LARGE SCALE GENOMIC DNA]</scope>
    <source>
        <strain evidence="2 3">IMI 309622</strain>
    </source>
</reference>
<feature type="non-terminal residue" evidence="2">
    <location>
        <position position="1"/>
    </location>
</feature>
<dbReference type="Proteomes" id="UP001240678">
    <property type="component" value="Unassembled WGS sequence"/>
</dbReference>
<dbReference type="AlphaFoldDB" id="A0AAI9YM67"/>
<sequence length="115" mass="13523">LHQLSTLTNHHQQHQQISRQHARRSLLLQVRKHDRHQQLVPVVRPPRVPNLPLNEQHSRCSNNVERMNRKVFQHDGAYILPRETPRPKAKRGKLTPRAPTSTRLANGPHHYHPSR</sequence>
<name>A0AAI9YM67_9PEZI</name>
<organism evidence="2 3">
    <name type="scientific">Colletotrichum costaricense</name>
    <dbReference type="NCBI Taxonomy" id="1209916"/>
    <lineage>
        <taxon>Eukaryota</taxon>
        <taxon>Fungi</taxon>
        <taxon>Dikarya</taxon>
        <taxon>Ascomycota</taxon>
        <taxon>Pezizomycotina</taxon>
        <taxon>Sordariomycetes</taxon>
        <taxon>Hypocreomycetidae</taxon>
        <taxon>Glomerellales</taxon>
        <taxon>Glomerellaceae</taxon>
        <taxon>Colletotrichum</taxon>
        <taxon>Colletotrichum acutatum species complex</taxon>
    </lineage>
</organism>
<protein>
    <submittedName>
        <fullName evidence="2">Uncharacterized protein</fullName>
    </submittedName>
</protein>
<dbReference type="GeneID" id="85344612"/>
<dbReference type="RefSeq" id="XP_060308267.1">
    <property type="nucleotide sequence ID" value="XM_060461065.1"/>
</dbReference>
<accession>A0AAI9YM67</accession>
<dbReference type="EMBL" id="MOOE01000016">
    <property type="protein sequence ID" value="KAK1515720.1"/>
    <property type="molecule type" value="Genomic_DNA"/>
</dbReference>
<gene>
    <name evidence="2" type="ORF">CCOS01_12918</name>
</gene>
<feature type="region of interest" description="Disordered" evidence="1">
    <location>
        <begin position="76"/>
        <end position="115"/>
    </location>
</feature>
<feature type="region of interest" description="Disordered" evidence="1">
    <location>
        <begin position="1"/>
        <end position="23"/>
    </location>
</feature>